<feature type="region of interest" description="Disordered" evidence="1">
    <location>
        <begin position="1"/>
        <end position="24"/>
    </location>
</feature>
<evidence type="ECO:0000256" key="1">
    <source>
        <dbReference type="SAM" id="MobiDB-lite"/>
    </source>
</evidence>
<keyword evidence="3" id="KW-1185">Reference proteome</keyword>
<evidence type="ECO:0000313" key="2">
    <source>
        <dbReference type="EMBL" id="RDX43530.1"/>
    </source>
</evidence>
<dbReference type="EMBL" id="KZ857463">
    <property type="protein sequence ID" value="RDX43530.1"/>
    <property type="molecule type" value="Genomic_DNA"/>
</dbReference>
<evidence type="ECO:0008006" key="4">
    <source>
        <dbReference type="Google" id="ProtNLM"/>
    </source>
</evidence>
<name>A0A371CTC5_9APHY</name>
<dbReference type="AlphaFoldDB" id="A0A371CTC5"/>
<reference evidence="2 3" key="1">
    <citation type="journal article" date="2018" name="Biotechnol. Biofuels">
        <title>Integrative visual omics of the white-rot fungus Polyporus brumalis exposes the biotechnological potential of its oxidative enzymes for delignifying raw plant biomass.</title>
        <authorList>
            <person name="Miyauchi S."/>
            <person name="Rancon A."/>
            <person name="Drula E."/>
            <person name="Hage H."/>
            <person name="Chaduli D."/>
            <person name="Favel A."/>
            <person name="Grisel S."/>
            <person name="Henrissat B."/>
            <person name="Herpoel-Gimbert I."/>
            <person name="Ruiz-Duenas F.J."/>
            <person name="Chevret D."/>
            <person name="Hainaut M."/>
            <person name="Lin J."/>
            <person name="Wang M."/>
            <person name="Pangilinan J."/>
            <person name="Lipzen A."/>
            <person name="Lesage-Meessen L."/>
            <person name="Navarro D."/>
            <person name="Riley R."/>
            <person name="Grigoriev I.V."/>
            <person name="Zhou S."/>
            <person name="Raouche S."/>
            <person name="Rosso M.N."/>
        </authorList>
    </citation>
    <scope>NUCLEOTIDE SEQUENCE [LARGE SCALE GENOMIC DNA]</scope>
    <source>
        <strain evidence="2 3">BRFM 1820</strain>
    </source>
</reference>
<dbReference type="OrthoDB" id="2753739at2759"/>
<dbReference type="Proteomes" id="UP000256964">
    <property type="component" value="Unassembled WGS sequence"/>
</dbReference>
<gene>
    <name evidence="2" type="ORF">OH76DRAFT_1197546</name>
</gene>
<sequence>MPRRERRTMQHQDTTALSQTGSVSTTPQLSRRIVSLPLDVILLVLDAVKELRTSRYARKTLCSCARTCRAMVRPSQVRLYADVAISGGKMIEGFGRTITSNKDLASMVKELSAHIRSARPAPWVLPNEVPLSPQAIRGMANLRKLSIRGVAPTGSTTLQSSAALKDFILSFAFYCPTIKDLRLARLEFQCYYDLVVYVTAFRAVETLDFKSVTWSGGGPIPALDDGGSTYCAPELRTLKITLYRQDRPTWDFTVGSWGSSIQSLTIHIANQTREFRGLSTFSQLRHFELRMADDDIRTAPAALLHIKSEHIKTVRIIHEAQMRDMRGWLPTLYEWLCFDEILSEPPYTSLTRVTWCLLSNEPDAEGWFLGLPRCFSRLAERGILVCER</sequence>
<evidence type="ECO:0000313" key="3">
    <source>
        <dbReference type="Proteomes" id="UP000256964"/>
    </source>
</evidence>
<feature type="compositionally biased region" description="Polar residues" evidence="1">
    <location>
        <begin position="11"/>
        <end position="24"/>
    </location>
</feature>
<proteinExistence type="predicted"/>
<organism evidence="2 3">
    <name type="scientific">Lentinus brumalis</name>
    <dbReference type="NCBI Taxonomy" id="2498619"/>
    <lineage>
        <taxon>Eukaryota</taxon>
        <taxon>Fungi</taxon>
        <taxon>Dikarya</taxon>
        <taxon>Basidiomycota</taxon>
        <taxon>Agaricomycotina</taxon>
        <taxon>Agaricomycetes</taxon>
        <taxon>Polyporales</taxon>
        <taxon>Polyporaceae</taxon>
        <taxon>Lentinus</taxon>
    </lineage>
</organism>
<protein>
    <recommendedName>
        <fullName evidence="4">F-box domain-containing protein</fullName>
    </recommendedName>
</protein>
<accession>A0A371CTC5</accession>